<dbReference type="NCBIfam" id="NF005338">
    <property type="entry name" value="PRK06856.1-4"/>
    <property type="match status" value="1"/>
</dbReference>
<protein>
    <recommendedName>
        <fullName evidence="1">DNA polymerase III subunit psi</fullName>
    </recommendedName>
</protein>
<proteinExistence type="predicted"/>
<reference evidence="2 3" key="1">
    <citation type="submission" date="2018-05" db="EMBL/GenBank/DDBJ databases">
        <title>Draft Genome Sequences for a Diverse set of 7 Haemophilus Species.</title>
        <authorList>
            <person name="Nichols M."/>
            <person name="Topaz N."/>
            <person name="Wang X."/>
            <person name="Wang X."/>
            <person name="Boxrud D."/>
        </authorList>
    </citation>
    <scope>NUCLEOTIDE SEQUENCE [LARGE SCALE GENOMIC DNA]</scope>
    <source>
        <strain evidence="2 3">C2002001239</strain>
    </source>
</reference>
<dbReference type="Gene3D" id="3.40.50.10220">
    <property type="entry name" value="DNA polymerase III, psi subunit"/>
    <property type="match status" value="1"/>
</dbReference>
<dbReference type="PIRSF" id="PIRSF029225">
    <property type="entry name" value="DNA_pol_III_psi"/>
    <property type="match status" value="1"/>
</dbReference>
<comment type="caution">
    <text evidence="2">The sequence shown here is derived from an EMBL/GenBank/DDBJ whole genome shotgun (WGS) entry which is preliminary data.</text>
</comment>
<dbReference type="STRING" id="1035839.GCA_000238795_00889"/>
<dbReference type="Proteomes" id="UP000253872">
    <property type="component" value="Unassembled WGS sequence"/>
</dbReference>
<accession>A0A369YBZ6</accession>
<dbReference type="Pfam" id="PF03603">
    <property type="entry name" value="DNA_III_psi"/>
    <property type="match status" value="1"/>
</dbReference>
<keyword evidence="1" id="KW-0548">Nucleotidyltransferase</keyword>
<comment type="function">
    <text evidence="1">Part of the beta sliding clamp loading complex, which hydrolyzes ATP to load the beta clamp onto primed DNA to form the DNA replication pre-initiation complex. DNA polymerase III is a complex, multichain enzyme responsible for most of the replicative synthesis in bacteria. This DNA polymerase also exhibits 3' to 5' exonuclease activity.</text>
</comment>
<evidence type="ECO:0000313" key="3">
    <source>
        <dbReference type="Proteomes" id="UP000253872"/>
    </source>
</evidence>
<keyword evidence="1" id="KW-0235">DNA replication</keyword>
<dbReference type="InterPro" id="IPR004615">
    <property type="entry name" value="DNA_pol_III_psi"/>
</dbReference>
<dbReference type="GO" id="GO:0006260">
    <property type="term" value="P:DNA replication"/>
    <property type="evidence" value="ECO:0007669"/>
    <property type="project" value="UniProtKB-KW"/>
</dbReference>
<sequence length="136" mass="16000">MNRRDLLLQEMQITQWVLTKPQVLKGEAQIHLNEQTKLVVICDEDQQQSSLFKDVLRALKLPMNAAQWFDTEQAKRISFTHSPMFWLIVPPVTADEFAKKWANQTAWQTSSWQALEQAQTKRQLWQQIADFCLDEI</sequence>
<dbReference type="EMBL" id="QEPN01000005">
    <property type="protein sequence ID" value="RDE71402.1"/>
    <property type="molecule type" value="Genomic_DNA"/>
</dbReference>
<dbReference type="GO" id="GO:0008408">
    <property type="term" value="F:3'-5' exonuclease activity"/>
    <property type="evidence" value="ECO:0007669"/>
    <property type="project" value="InterPro"/>
</dbReference>
<dbReference type="GO" id="GO:0003887">
    <property type="term" value="F:DNA-directed DNA polymerase activity"/>
    <property type="evidence" value="ECO:0007669"/>
    <property type="project" value="UniProtKB-KW"/>
</dbReference>
<dbReference type="InterPro" id="IPR036654">
    <property type="entry name" value="DNA_pol_III_psi_sf"/>
</dbReference>
<dbReference type="AlphaFoldDB" id="A0A369YBZ6"/>
<organism evidence="2 3">
    <name type="scientific">Haemophilus sputorum</name>
    <dbReference type="NCBI Taxonomy" id="1078480"/>
    <lineage>
        <taxon>Bacteria</taxon>
        <taxon>Pseudomonadati</taxon>
        <taxon>Pseudomonadota</taxon>
        <taxon>Gammaproteobacteria</taxon>
        <taxon>Pasteurellales</taxon>
        <taxon>Pasteurellaceae</taxon>
        <taxon>Haemophilus</taxon>
    </lineage>
</organism>
<evidence type="ECO:0000256" key="1">
    <source>
        <dbReference type="PIRNR" id="PIRNR029225"/>
    </source>
</evidence>
<keyword evidence="1" id="KW-0808">Transferase</keyword>
<dbReference type="SUPFAM" id="SSF102220">
    <property type="entry name" value="DNA polymerase III psi subunit"/>
    <property type="match status" value="1"/>
</dbReference>
<dbReference type="RefSeq" id="WP_111403270.1">
    <property type="nucleotide sequence ID" value="NZ_QEPN01000005.1"/>
</dbReference>
<evidence type="ECO:0000313" key="2">
    <source>
        <dbReference type="EMBL" id="RDE71402.1"/>
    </source>
</evidence>
<keyword evidence="1" id="KW-0239">DNA-directed DNA polymerase</keyword>
<name>A0A369YBZ6_9PAST</name>
<gene>
    <name evidence="2" type="ORF">DPV93_07220</name>
</gene>